<dbReference type="HOGENOM" id="CLU_1524654_0_0_1"/>
<gene>
    <name evidence="11" type="primary">FXYD5</name>
</gene>
<dbReference type="InterPro" id="IPR000272">
    <property type="entry name" value="Ion-transport_regulator_FXYD"/>
</dbReference>
<evidence type="ECO:0000256" key="1">
    <source>
        <dbReference type="ARBA" id="ARBA00004167"/>
    </source>
</evidence>
<reference evidence="11" key="1">
    <citation type="submission" date="2010-06" db="EMBL/GenBank/DDBJ databases">
        <authorList>
            <person name="Wang P.J."/>
            <person name="Lee T.H."/>
        </authorList>
    </citation>
    <scope>NUCLEOTIDE SEQUENCE</scope>
</reference>
<keyword evidence="3 8" id="KW-0813">Transport</keyword>
<dbReference type="Gene3D" id="1.20.5.780">
    <property type="entry name" value="Single helix bin"/>
    <property type="match status" value="1"/>
</dbReference>
<keyword evidence="7 8" id="KW-0472">Membrane</keyword>
<evidence type="ECO:0000256" key="9">
    <source>
        <dbReference type="SAM" id="MobiDB-lite"/>
    </source>
</evidence>
<dbReference type="PANTHER" id="PTHR14132:SF23">
    <property type="entry name" value="FXYD DOMAIN-CONTAINING ION TRANSPORT REGULATOR"/>
    <property type="match status" value="1"/>
</dbReference>
<evidence type="ECO:0000256" key="10">
    <source>
        <dbReference type="SAM" id="SignalP"/>
    </source>
</evidence>
<comment type="subcellular location">
    <subcellularLocation>
        <location evidence="1">Membrane</location>
        <topology evidence="1">Single-pass membrane protein</topology>
    </subcellularLocation>
</comment>
<evidence type="ECO:0000256" key="3">
    <source>
        <dbReference type="ARBA" id="ARBA00022448"/>
    </source>
</evidence>
<feature type="compositionally biased region" description="Polar residues" evidence="9">
    <location>
        <begin position="75"/>
        <end position="90"/>
    </location>
</feature>
<dbReference type="PROSITE" id="PS01310">
    <property type="entry name" value="FXYD"/>
    <property type="match status" value="1"/>
</dbReference>
<comment type="similarity">
    <text evidence="2 8">Belongs to the FXYD family.</text>
</comment>
<dbReference type="PANTHER" id="PTHR14132">
    <property type="entry name" value="SODIUM/POTASSIUM-TRANSPORTING ATPASE SUBUNIT GAMMA"/>
    <property type="match status" value="1"/>
</dbReference>
<feature type="transmembrane region" description="Helical" evidence="8">
    <location>
        <begin position="156"/>
        <end position="175"/>
    </location>
</feature>
<keyword evidence="10" id="KW-0732">Signal</keyword>
<keyword evidence="6 8" id="KW-0406">Ion transport</keyword>
<dbReference type="GO" id="GO:0017080">
    <property type="term" value="F:sodium channel regulator activity"/>
    <property type="evidence" value="ECO:0007669"/>
    <property type="project" value="TreeGrafter"/>
</dbReference>
<organism evidence="11">
    <name type="scientific">Tetraodon nigroviridis</name>
    <name type="common">Spotted green pufferfish</name>
    <name type="synonym">Chelonodon nigroviridis</name>
    <dbReference type="NCBI Taxonomy" id="99883"/>
    <lineage>
        <taxon>Eukaryota</taxon>
        <taxon>Metazoa</taxon>
        <taxon>Chordata</taxon>
        <taxon>Craniata</taxon>
        <taxon>Vertebrata</taxon>
        <taxon>Euteleostomi</taxon>
        <taxon>Actinopterygii</taxon>
        <taxon>Neopterygii</taxon>
        <taxon>Teleostei</taxon>
        <taxon>Neoteleostei</taxon>
        <taxon>Acanthomorphata</taxon>
        <taxon>Eupercaria</taxon>
        <taxon>Tetraodontiformes</taxon>
        <taxon>Tetradontoidea</taxon>
        <taxon>Tetraodontidae</taxon>
        <taxon>Tetraodon</taxon>
    </lineage>
</organism>
<evidence type="ECO:0000256" key="2">
    <source>
        <dbReference type="ARBA" id="ARBA00005948"/>
    </source>
</evidence>
<dbReference type="Pfam" id="PF02038">
    <property type="entry name" value="ATP1G1_PLM_MAT8"/>
    <property type="match status" value="1"/>
</dbReference>
<name>E7CSX5_TETNG</name>
<accession>E7CSX5</accession>
<evidence type="ECO:0000256" key="8">
    <source>
        <dbReference type="RuleBase" id="RU364131"/>
    </source>
</evidence>
<feature type="compositionally biased region" description="Low complexity" evidence="9">
    <location>
        <begin position="108"/>
        <end position="126"/>
    </location>
</feature>
<sequence>MMGLRSNPCAKLPCSMDTKKNLIPITIFLLAVLQGSRAQSPTPQMTEQSSVANMPEMSTGSGVSRDDMLQKLVSAEQTPRQNISVNEVSNTTTTTTASPASKAPRVETPGTTAAPSPASSVAPITSKTEKDTKNAIHQAAAWGDEDFNYDYQSLRIIGLSVAGFLFITGIMIIGCNKVRRLPKCRTRL</sequence>
<proteinExistence type="evidence at transcript level"/>
<dbReference type="GO" id="GO:0006811">
    <property type="term" value="P:monoatomic ion transport"/>
    <property type="evidence" value="ECO:0007669"/>
    <property type="project" value="UniProtKB-KW"/>
</dbReference>
<feature type="chain" id="PRO_5003218393" description="FXYD domain-containing ion transport regulator" evidence="10">
    <location>
        <begin position="39"/>
        <end position="188"/>
    </location>
</feature>
<keyword evidence="5 8" id="KW-1133">Transmembrane helix</keyword>
<feature type="region of interest" description="Disordered" evidence="9">
    <location>
        <begin position="39"/>
        <end position="63"/>
    </location>
</feature>
<keyword evidence="4 8" id="KW-0812">Transmembrane</keyword>
<feature type="compositionally biased region" description="Polar residues" evidence="9">
    <location>
        <begin position="39"/>
        <end position="62"/>
    </location>
</feature>
<evidence type="ECO:0000256" key="4">
    <source>
        <dbReference type="ARBA" id="ARBA00022692"/>
    </source>
</evidence>
<dbReference type="GO" id="GO:0043269">
    <property type="term" value="P:regulation of monoatomic ion transport"/>
    <property type="evidence" value="ECO:0007669"/>
    <property type="project" value="InterPro"/>
</dbReference>
<dbReference type="InterPro" id="IPR047297">
    <property type="entry name" value="FXYD_motif"/>
</dbReference>
<dbReference type="AlphaFoldDB" id="E7CSX5"/>
<feature type="region of interest" description="Disordered" evidence="9">
    <location>
        <begin position="75"/>
        <end position="131"/>
    </location>
</feature>
<evidence type="ECO:0000313" key="11">
    <source>
        <dbReference type="EMBL" id="ADV17366.1"/>
    </source>
</evidence>
<dbReference type="CDD" id="cd20323">
    <property type="entry name" value="FXYD_FXYD5"/>
    <property type="match status" value="1"/>
</dbReference>
<feature type="signal peptide" evidence="10">
    <location>
        <begin position="1"/>
        <end position="38"/>
    </location>
</feature>
<protein>
    <recommendedName>
        <fullName evidence="8">FXYD domain-containing ion transport regulator</fullName>
    </recommendedName>
</protein>
<dbReference type="EMBL" id="HM585098">
    <property type="protein sequence ID" value="ADV17366.1"/>
    <property type="molecule type" value="mRNA"/>
</dbReference>
<evidence type="ECO:0000256" key="6">
    <source>
        <dbReference type="ARBA" id="ARBA00023065"/>
    </source>
</evidence>
<evidence type="ECO:0000256" key="7">
    <source>
        <dbReference type="ARBA" id="ARBA00023136"/>
    </source>
</evidence>
<evidence type="ECO:0000256" key="5">
    <source>
        <dbReference type="ARBA" id="ARBA00022989"/>
    </source>
</evidence>
<dbReference type="GO" id="GO:0016020">
    <property type="term" value="C:membrane"/>
    <property type="evidence" value="ECO:0007669"/>
    <property type="project" value="UniProtKB-SubCell"/>
</dbReference>